<keyword evidence="1" id="KW-0472">Membrane</keyword>
<protein>
    <submittedName>
        <fullName evidence="2">Uncharacterized protein</fullName>
    </submittedName>
</protein>
<evidence type="ECO:0000313" key="2">
    <source>
        <dbReference type="EMBL" id="ENV62032.1"/>
    </source>
</evidence>
<evidence type="ECO:0000313" key="3">
    <source>
        <dbReference type="Proteomes" id="UP000018433"/>
    </source>
</evidence>
<proteinExistence type="predicted"/>
<keyword evidence="3" id="KW-1185">Reference proteome</keyword>
<dbReference type="EMBL" id="APPV01000003">
    <property type="protein sequence ID" value="ENV62032.1"/>
    <property type="molecule type" value="Genomic_DNA"/>
</dbReference>
<keyword evidence="1" id="KW-1133">Transmembrane helix</keyword>
<feature type="transmembrane region" description="Helical" evidence="1">
    <location>
        <begin position="51"/>
        <end position="77"/>
    </location>
</feature>
<feature type="transmembrane region" description="Helical" evidence="1">
    <location>
        <begin position="12"/>
        <end position="31"/>
    </location>
</feature>
<sequence>MKITVPKLQHAKLINFFIKFFLCQSIASTHLRMLEKYALNIQFTSQIYKNIIMNTYINFTNCKNSVAICYTIFLLYFSNIRFRKASNSCKF</sequence>
<name>A0ABN0K2F9_9GAMM</name>
<organism evidence="2 3">
    <name type="scientific">Acinetobacter soli NIPH 2899</name>
    <dbReference type="NCBI Taxonomy" id="1217677"/>
    <lineage>
        <taxon>Bacteria</taxon>
        <taxon>Pseudomonadati</taxon>
        <taxon>Pseudomonadota</taxon>
        <taxon>Gammaproteobacteria</taxon>
        <taxon>Moraxellales</taxon>
        <taxon>Moraxellaceae</taxon>
        <taxon>Acinetobacter</taxon>
    </lineage>
</organism>
<gene>
    <name evidence="2" type="ORF">F950_00018</name>
</gene>
<dbReference type="Proteomes" id="UP000018433">
    <property type="component" value="Unassembled WGS sequence"/>
</dbReference>
<accession>A0ABN0K2F9</accession>
<evidence type="ECO:0000256" key="1">
    <source>
        <dbReference type="SAM" id="Phobius"/>
    </source>
</evidence>
<comment type="caution">
    <text evidence="2">The sequence shown here is derived from an EMBL/GenBank/DDBJ whole genome shotgun (WGS) entry which is preliminary data.</text>
</comment>
<keyword evidence="1" id="KW-0812">Transmembrane</keyword>
<reference evidence="2 3" key="1">
    <citation type="submission" date="2013-02" db="EMBL/GenBank/DDBJ databases">
        <title>The Genome Sequence of Acinetobacter soli NIPH 2899.</title>
        <authorList>
            <consortium name="The Broad Institute Genome Sequencing Platform"/>
            <consortium name="The Broad Institute Genome Sequencing Center for Infectious Disease"/>
            <person name="Cerqueira G."/>
            <person name="Feldgarden M."/>
            <person name="Courvalin P."/>
            <person name="Perichon B."/>
            <person name="Grillot-Courvalin C."/>
            <person name="Clermont D."/>
            <person name="Rocha E."/>
            <person name="Yoon E.-J."/>
            <person name="Nemec A."/>
            <person name="Walker B."/>
            <person name="Young S.K."/>
            <person name="Zeng Q."/>
            <person name="Gargeya S."/>
            <person name="Fitzgerald M."/>
            <person name="Haas B."/>
            <person name="Abouelleil A."/>
            <person name="Alvarado L."/>
            <person name="Arachchi H.M."/>
            <person name="Berlin A.M."/>
            <person name="Chapman S.B."/>
            <person name="Dewar J."/>
            <person name="Goldberg J."/>
            <person name="Griggs A."/>
            <person name="Gujja S."/>
            <person name="Hansen M."/>
            <person name="Howarth C."/>
            <person name="Imamovic A."/>
            <person name="Larimer J."/>
            <person name="McCowan C."/>
            <person name="Murphy C."/>
            <person name="Neiman D."/>
            <person name="Pearson M."/>
            <person name="Priest M."/>
            <person name="Roberts A."/>
            <person name="Saif S."/>
            <person name="Shea T."/>
            <person name="Sisk P."/>
            <person name="Sykes S."/>
            <person name="Wortman J."/>
            <person name="Nusbaum C."/>
            <person name="Birren B."/>
        </authorList>
    </citation>
    <scope>NUCLEOTIDE SEQUENCE [LARGE SCALE GENOMIC DNA]</scope>
    <source>
        <strain evidence="2 3">NIPH 2899</strain>
    </source>
</reference>